<proteinExistence type="predicted"/>
<keyword evidence="2" id="KW-1185">Reference proteome</keyword>
<dbReference type="Proteomes" id="UP000479710">
    <property type="component" value="Unassembled WGS sequence"/>
</dbReference>
<organism evidence="1 2">
    <name type="scientific">Oryza meyeriana var. granulata</name>
    <dbReference type="NCBI Taxonomy" id="110450"/>
    <lineage>
        <taxon>Eukaryota</taxon>
        <taxon>Viridiplantae</taxon>
        <taxon>Streptophyta</taxon>
        <taxon>Embryophyta</taxon>
        <taxon>Tracheophyta</taxon>
        <taxon>Spermatophyta</taxon>
        <taxon>Magnoliopsida</taxon>
        <taxon>Liliopsida</taxon>
        <taxon>Poales</taxon>
        <taxon>Poaceae</taxon>
        <taxon>BOP clade</taxon>
        <taxon>Oryzoideae</taxon>
        <taxon>Oryzeae</taxon>
        <taxon>Oryzinae</taxon>
        <taxon>Oryza</taxon>
        <taxon>Oryza meyeriana</taxon>
    </lineage>
</organism>
<reference evidence="1 2" key="1">
    <citation type="submission" date="2019-11" db="EMBL/GenBank/DDBJ databases">
        <title>Whole genome sequence of Oryza granulata.</title>
        <authorList>
            <person name="Li W."/>
        </authorList>
    </citation>
    <scope>NUCLEOTIDE SEQUENCE [LARGE SCALE GENOMIC DNA]</scope>
    <source>
        <strain evidence="2">cv. Menghai</strain>
        <tissue evidence="1">Leaf</tissue>
    </source>
</reference>
<comment type="caution">
    <text evidence="1">The sequence shown here is derived from an EMBL/GenBank/DDBJ whole genome shotgun (WGS) entry which is preliminary data.</text>
</comment>
<dbReference type="EMBL" id="SPHZ02000012">
    <property type="protein sequence ID" value="KAF0889681.1"/>
    <property type="molecule type" value="Genomic_DNA"/>
</dbReference>
<sequence length="69" mass="7004">MASRENIDSFKQSNPIGLVVHGLQEPARAPVAHPRGNVAAPLIGGLLAGHVVVITVAPTGSDPAFGEPT</sequence>
<protein>
    <submittedName>
        <fullName evidence="1">Uncharacterized protein</fullName>
    </submittedName>
</protein>
<evidence type="ECO:0000313" key="2">
    <source>
        <dbReference type="Proteomes" id="UP000479710"/>
    </source>
</evidence>
<dbReference type="AlphaFoldDB" id="A0A6G1BPG4"/>
<feature type="non-terminal residue" evidence="1">
    <location>
        <position position="69"/>
    </location>
</feature>
<accession>A0A6G1BPG4</accession>
<gene>
    <name evidence="1" type="ORF">E2562_030159</name>
</gene>
<evidence type="ECO:0000313" key="1">
    <source>
        <dbReference type="EMBL" id="KAF0889681.1"/>
    </source>
</evidence>
<name>A0A6G1BPG4_9ORYZ</name>